<dbReference type="EMBL" id="CP025330">
    <property type="protein sequence ID" value="AZT94730.1"/>
    <property type="molecule type" value="Genomic_DNA"/>
</dbReference>
<sequence length="106" mass="10879">MRIEVLSIDDCPNSRIAIDEAEAALAALGFAAVPVIERRVTSPADAAATAFAGSPTVLIDGVDVVPGTVPTGTLACRIYRTETGVAGYPSRAQLASAIRARSAQPQ</sequence>
<reference evidence="1 2" key="1">
    <citation type="submission" date="2017-12" db="EMBL/GenBank/DDBJ databases">
        <authorList>
            <person name="Levesque S."/>
        </authorList>
    </citation>
    <scope>NUCLEOTIDE SEQUENCE [LARGE SCALE GENOMIC DNA]</scope>
    <source>
        <strain evidence="1 2">SMQ-1417</strain>
    </source>
</reference>
<evidence type="ECO:0000313" key="1">
    <source>
        <dbReference type="EMBL" id="AZT94730.1"/>
    </source>
</evidence>
<organism evidence="1 2">
    <name type="scientific">Brevibacterium aurantiacum</name>
    <dbReference type="NCBI Taxonomy" id="273384"/>
    <lineage>
        <taxon>Bacteria</taxon>
        <taxon>Bacillati</taxon>
        <taxon>Actinomycetota</taxon>
        <taxon>Actinomycetes</taxon>
        <taxon>Micrococcales</taxon>
        <taxon>Brevibacteriaceae</taxon>
        <taxon>Brevibacterium</taxon>
    </lineage>
</organism>
<proteinExistence type="predicted"/>
<reference evidence="1 2" key="2">
    <citation type="submission" date="2019-01" db="EMBL/GenBank/DDBJ databases">
        <title>Comparative genomic analysis of Brevibacterium aurantiacum sheds light on its evolution and its adaptation to smear-ripened cheeses.</title>
        <authorList>
            <person name="Moineau S."/>
        </authorList>
    </citation>
    <scope>NUCLEOTIDE SEQUENCE [LARGE SCALE GENOMIC DNA]</scope>
    <source>
        <strain evidence="1 2">SMQ-1417</strain>
    </source>
</reference>
<dbReference type="Proteomes" id="UP000283000">
    <property type="component" value="Chromosome"/>
</dbReference>
<accession>A0A3Q9NTL4</accession>
<protein>
    <submittedName>
        <fullName evidence="1">Thioredoxin family protein</fullName>
    </submittedName>
</protein>
<evidence type="ECO:0000313" key="2">
    <source>
        <dbReference type="Proteomes" id="UP000283000"/>
    </source>
</evidence>
<dbReference type="Gene3D" id="3.40.30.10">
    <property type="entry name" value="Glutaredoxin"/>
    <property type="match status" value="1"/>
</dbReference>
<name>A0A3Q9NTL4_BREAU</name>
<gene>
    <name evidence="1" type="ORF">CXR23_17600</name>
</gene>
<dbReference type="RefSeq" id="WP_127363250.1">
    <property type="nucleotide sequence ID" value="NZ_CP025330.1"/>
</dbReference>
<dbReference type="AlphaFoldDB" id="A0A3Q9NTL4"/>